<comment type="caution">
    <text evidence="2">The sequence shown here is derived from an EMBL/GenBank/DDBJ whole genome shotgun (WGS) entry which is preliminary data.</text>
</comment>
<name>A0A8K0HJE0_9ROSA</name>
<evidence type="ECO:0000256" key="1">
    <source>
        <dbReference type="SAM" id="MobiDB-lite"/>
    </source>
</evidence>
<sequence>MDNSTWGGRSSTQRQFDLERKVLNLGTARPGEVGTWPRESLTWVFYLGRAQPEKKGSRPGEQGPRPKKSSTWRGNRPKERSIYENMSSTQGEFDFGRKFLDPGKARPVEVDPLPRKSLTWAVRLFRS</sequence>
<reference evidence="2" key="1">
    <citation type="submission" date="2020-03" db="EMBL/GenBank/DDBJ databases">
        <title>A high-quality chromosome-level genome assembly of a woody plant with both climbing and erect habits, Rhamnella rubrinervis.</title>
        <authorList>
            <person name="Lu Z."/>
            <person name="Yang Y."/>
            <person name="Zhu X."/>
            <person name="Sun Y."/>
        </authorList>
    </citation>
    <scope>NUCLEOTIDE SEQUENCE</scope>
    <source>
        <strain evidence="2">BYM</strain>
        <tissue evidence="2">Leaf</tissue>
    </source>
</reference>
<proteinExistence type="predicted"/>
<protein>
    <submittedName>
        <fullName evidence="2">Uncharacterized protein</fullName>
    </submittedName>
</protein>
<dbReference type="AlphaFoldDB" id="A0A8K0HJE0"/>
<gene>
    <name evidence="2" type="ORF">FNV43_RR04342</name>
</gene>
<accession>A0A8K0HJE0</accession>
<feature type="region of interest" description="Disordered" evidence="1">
    <location>
        <begin position="52"/>
        <end position="88"/>
    </location>
</feature>
<evidence type="ECO:0000313" key="2">
    <source>
        <dbReference type="EMBL" id="KAF3453901.1"/>
    </source>
</evidence>
<organism evidence="2 3">
    <name type="scientific">Rhamnella rubrinervis</name>
    <dbReference type="NCBI Taxonomy" id="2594499"/>
    <lineage>
        <taxon>Eukaryota</taxon>
        <taxon>Viridiplantae</taxon>
        <taxon>Streptophyta</taxon>
        <taxon>Embryophyta</taxon>
        <taxon>Tracheophyta</taxon>
        <taxon>Spermatophyta</taxon>
        <taxon>Magnoliopsida</taxon>
        <taxon>eudicotyledons</taxon>
        <taxon>Gunneridae</taxon>
        <taxon>Pentapetalae</taxon>
        <taxon>rosids</taxon>
        <taxon>fabids</taxon>
        <taxon>Rosales</taxon>
        <taxon>Rhamnaceae</taxon>
        <taxon>rhamnoid group</taxon>
        <taxon>Rhamneae</taxon>
        <taxon>Rhamnella</taxon>
    </lineage>
</organism>
<evidence type="ECO:0000313" key="3">
    <source>
        <dbReference type="Proteomes" id="UP000796880"/>
    </source>
</evidence>
<dbReference type="EMBL" id="VOIH02000002">
    <property type="protein sequence ID" value="KAF3453901.1"/>
    <property type="molecule type" value="Genomic_DNA"/>
</dbReference>
<dbReference type="Proteomes" id="UP000796880">
    <property type="component" value="Unassembled WGS sequence"/>
</dbReference>
<keyword evidence="3" id="KW-1185">Reference proteome</keyword>